<comment type="caution">
    <text evidence="7">The sequence shown here is derived from an EMBL/GenBank/DDBJ whole genome shotgun (WGS) entry which is preliminary data.</text>
</comment>
<dbReference type="SUPFAM" id="SSF47095">
    <property type="entry name" value="HMG-box"/>
    <property type="match status" value="1"/>
</dbReference>
<gene>
    <name evidence="7" type="ORF">BaRGS_00030654</name>
</gene>
<dbReference type="FunFam" id="1.10.30.10:FF:000002">
    <property type="entry name" value="transcription factor Sox-2"/>
    <property type="match status" value="1"/>
</dbReference>
<evidence type="ECO:0000256" key="2">
    <source>
        <dbReference type="ARBA" id="ARBA00023125"/>
    </source>
</evidence>
<evidence type="ECO:0000256" key="4">
    <source>
        <dbReference type="PROSITE-ProRule" id="PRU00267"/>
    </source>
</evidence>
<evidence type="ECO:0000313" key="7">
    <source>
        <dbReference type="EMBL" id="KAK7478119.1"/>
    </source>
</evidence>
<dbReference type="PANTHER" id="PTHR10270:SF323">
    <property type="entry name" value="TRANSCRIPTION FACTOR SOX-14-RELATED"/>
    <property type="match status" value="1"/>
</dbReference>
<evidence type="ECO:0000259" key="6">
    <source>
        <dbReference type="PROSITE" id="PS50118"/>
    </source>
</evidence>
<dbReference type="GO" id="GO:0005634">
    <property type="term" value="C:nucleus"/>
    <property type="evidence" value="ECO:0007669"/>
    <property type="project" value="UniProtKB-SubCell"/>
</dbReference>
<comment type="subcellular location">
    <subcellularLocation>
        <location evidence="1">Nucleus</location>
    </subcellularLocation>
</comment>
<feature type="region of interest" description="Disordered" evidence="5">
    <location>
        <begin position="93"/>
        <end position="155"/>
    </location>
</feature>
<dbReference type="Proteomes" id="UP001519460">
    <property type="component" value="Unassembled WGS sequence"/>
</dbReference>
<keyword evidence="2 4" id="KW-0238">DNA-binding</keyword>
<name>A0ABD0JTX6_9CAEN</name>
<dbReference type="InterPro" id="IPR036910">
    <property type="entry name" value="HMG_box_dom_sf"/>
</dbReference>
<proteinExistence type="predicted"/>
<feature type="domain" description="HMG box" evidence="6">
    <location>
        <begin position="31"/>
        <end position="99"/>
    </location>
</feature>
<dbReference type="InterPro" id="IPR009071">
    <property type="entry name" value="HMG_box_dom"/>
</dbReference>
<dbReference type="CDD" id="cd22004">
    <property type="entry name" value="HMG-box_SOX"/>
    <property type="match status" value="1"/>
</dbReference>
<dbReference type="Pfam" id="PF00505">
    <property type="entry name" value="HMG_box"/>
    <property type="match status" value="1"/>
</dbReference>
<evidence type="ECO:0000313" key="8">
    <source>
        <dbReference type="Proteomes" id="UP001519460"/>
    </source>
</evidence>
<reference evidence="7 8" key="1">
    <citation type="journal article" date="2023" name="Sci. Data">
        <title>Genome assembly of the Korean intertidal mud-creeper Batillaria attramentaria.</title>
        <authorList>
            <person name="Patra A.K."/>
            <person name="Ho P.T."/>
            <person name="Jun S."/>
            <person name="Lee S.J."/>
            <person name="Kim Y."/>
            <person name="Won Y.J."/>
        </authorList>
    </citation>
    <scope>NUCLEOTIDE SEQUENCE [LARGE SCALE GENOMIC DNA]</scope>
    <source>
        <strain evidence="7">Wonlab-2016</strain>
    </source>
</reference>
<dbReference type="GO" id="GO:0003677">
    <property type="term" value="F:DNA binding"/>
    <property type="evidence" value="ECO:0007669"/>
    <property type="project" value="UniProtKB-UniRule"/>
</dbReference>
<keyword evidence="8" id="KW-1185">Reference proteome</keyword>
<dbReference type="PANTHER" id="PTHR10270">
    <property type="entry name" value="SOX TRANSCRIPTION FACTOR"/>
    <property type="match status" value="1"/>
</dbReference>
<feature type="DNA-binding region" description="HMG box" evidence="4">
    <location>
        <begin position="31"/>
        <end position="99"/>
    </location>
</feature>
<dbReference type="PROSITE" id="PS50118">
    <property type="entry name" value="HMG_BOX_2"/>
    <property type="match status" value="1"/>
</dbReference>
<dbReference type="InterPro" id="IPR050140">
    <property type="entry name" value="SRY-related_HMG-box_TF-like"/>
</dbReference>
<dbReference type="AlphaFoldDB" id="A0ABD0JTX6"/>
<protein>
    <recommendedName>
        <fullName evidence="6">HMG box domain-containing protein</fullName>
    </recommendedName>
</protein>
<dbReference type="EMBL" id="JACVVK020000333">
    <property type="protein sequence ID" value="KAK7478119.1"/>
    <property type="molecule type" value="Genomic_DNA"/>
</dbReference>
<dbReference type="Gene3D" id="1.10.30.10">
    <property type="entry name" value="High mobility group box domain"/>
    <property type="match status" value="1"/>
</dbReference>
<keyword evidence="3 4" id="KW-0539">Nucleus</keyword>
<organism evidence="7 8">
    <name type="scientific">Batillaria attramentaria</name>
    <dbReference type="NCBI Taxonomy" id="370345"/>
    <lineage>
        <taxon>Eukaryota</taxon>
        <taxon>Metazoa</taxon>
        <taxon>Spiralia</taxon>
        <taxon>Lophotrochozoa</taxon>
        <taxon>Mollusca</taxon>
        <taxon>Gastropoda</taxon>
        <taxon>Caenogastropoda</taxon>
        <taxon>Sorbeoconcha</taxon>
        <taxon>Cerithioidea</taxon>
        <taxon>Batillariidae</taxon>
        <taxon>Batillaria</taxon>
    </lineage>
</organism>
<evidence type="ECO:0000256" key="5">
    <source>
        <dbReference type="SAM" id="MobiDB-lite"/>
    </source>
</evidence>
<sequence length="214" mass="24809">MGIRFGSLHVREDSLTPYTDATKCKKPAKHIKRPMNPFMVWSQQERRIIAERTPGLHNAEISKRLGKRWRTLTAEERQTFIDESERLRQLHMKQYPDYKYKPRKRTNKAAKPVRTDSGRVSKPAPKASRKGKNSSRGQSAAVAEPVPSSTRPVCRRLDTSEYDSRGHAARWHPAPVYRLPRRHYRSNRLGSNGLTIRLALTGRVIRRLRVRPPE</sequence>
<accession>A0ABD0JTX6</accession>
<evidence type="ECO:0000256" key="1">
    <source>
        <dbReference type="ARBA" id="ARBA00004123"/>
    </source>
</evidence>
<dbReference type="SMART" id="SM00398">
    <property type="entry name" value="HMG"/>
    <property type="match status" value="1"/>
</dbReference>
<evidence type="ECO:0000256" key="3">
    <source>
        <dbReference type="ARBA" id="ARBA00023242"/>
    </source>
</evidence>